<evidence type="ECO:0000256" key="2">
    <source>
        <dbReference type="ARBA" id="ARBA00022741"/>
    </source>
</evidence>
<dbReference type="PANTHER" id="PTHR42788">
    <property type="entry name" value="TAURINE IMPORT ATP-BINDING PROTEIN-RELATED"/>
    <property type="match status" value="1"/>
</dbReference>
<dbReference type="PROSITE" id="PS00211">
    <property type="entry name" value="ABC_TRANSPORTER_1"/>
    <property type="match status" value="1"/>
</dbReference>
<evidence type="ECO:0000256" key="1">
    <source>
        <dbReference type="ARBA" id="ARBA00022448"/>
    </source>
</evidence>
<evidence type="ECO:0000313" key="5">
    <source>
        <dbReference type="EMBL" id="MFD2695602.1"/>
    </source>
</evidence>
<name>A0ABW5SAA9_9BACL</name>
<reference evidence="6" key="1">
    <citation type="journal article" date="2019" name="Int. J. Syst. Evol. Microbiol.">
        <title>The Global Catalogue of Microorganisms (GCM) 10K type strain sequencing project: providing services to taxonomists for standard genome sequencing and annotation.</title>
        <authorList>
            <consortium name="The Broad Institute Genomics Platform"/>
            <consortium name="The Broad Institute Genome Sequencing Center for Infectious Disease"/>
            <person name="Wu L."/>
            <person name="Ma J."/>
        </authorList>
    </citation>
    <scope>NUCLEOTIDE SEQUENCE [LARGE SCALE GENOMIC DNA]</scope>
    <source>
        <strain evidence="6">TISTR 2466</strain>
    </source>
</reference>
<dbReference type="InterPro" id="IPR050166">
    <property type="entry name" value="ABC_transporter_ATP-bind"/>
</dbReference>
<protein>
    <submittedName>
        <fullName evidence="5">ABC transporter ATP-binding protein</fullName>
    </submittedName>
</protein>
<dbReference type="InterPro" id="IPR017871">
    <property type="entry name" value="ABC_transporter-like_CS"/>
</dbReference>
<dbReference type="PANTHER" id="PTHR42788:SF2">
    <property type="entry name" value="ABC TRANSPORTER ATP-BINDING PROTEIN"/>
    <property type="match status" value="1"/>
</dbReference>
<gene>
    <name evidence="5" type="ORF">ACFSUE_18535</name>
</gene>
<evidence type="ECO:0000313" key="6">
    <source>
        <dbReference type="Proteomes" id="UP001597399"/>
    </source>
</evidence>
<dbReference type="EMBL" id="JBHUMQ010000049">
    <property type="protein sequence ID" value="MFD2695602.1"/>
    <property type="molecule type" value="Genomic_DNA"/>
</dbReference>
<evidence type="ECO:0000259" key="4">
    <source>
        <dbReference type="PROSITE" id="PS50893"/>
    </source>
</evidence>
<proteinExistence type="predicted"/>
<comment type="caution">
    <text evidence="5">The sequence shown here is derived from an EMBL/GenBank/DDBJ whole genome shotgun (WGS) entry which is preliminary data.</text>
</comment>
<dbReference type="Gene3D" id="3.40.50.300">
    <property type="entry name" value="P-loop containing nucleotide triphosphate hydrolases"/>
    <property type="match status" value="1"/>
</dbReference>
<dbReference type="SMART" id="SM00382">
    <property type="entry name" value="AAA"/>
    <property type="match status" value="1"/>
</dbReference>
<dbReference type="CDD" id="cd03293">
    <property type="entry name" value="ABC_NrtD_SsuB_transporters"/>
    <property type="match status" value="1"/>
</dbReference>
<dbReference type="GO" id="GO:0005524">
    <property type="term" value="F:ATP binding"/>
    <property type="evidence" value="ECO:0007669"/>
    <property type="project" value="UniProtKB-KW"/>
</dbReference>
<keyword evidence="3 5" id="KW-0067">ATP-binding</keyword>
<evidence type="ECO:0000256" key="3">
    <source>
        <dbReference type="ARBA" id="ARBA00022840"/>
    </source>
</evidence>
<keyword evidence="1" id="KW-0813">Transport</keyword>
<dbReference type="Pfam" id="PF00005">
    <property type="entry name" value="ABC_tran"/>
    <property type="match status" value="1"/>
</dbReference>
<dbReference type="PROSITE" id="PS50893">
    <property type="entry name" value="ABC_TRANSPORTER_2"/>
    <property type="match status" value="1"/>
</dbReference>
<sequence length="258" mass="29058">MIKLEVKNSSKYFEKNNNVFCALKSTDMAITEGKFVSIIGPSGCGKSTLFNIIAGLLKPSTGQVLLDGKNIIGESGRVGYMLQKDLLLPWRSILDNVILGLEIRGTSKKEARKRALPMLKKYGLNGFENHFPSELSGGMKQRAALLRTLLYDQDVILLDEPFGALDAQTRLLMQSWLLKIWGDFKKTILFVTHDIDEAIYLSDEIYIFSHRPGCIKDHVTVNLSRPRNEATFTDSLFLNLKQKLLASLAEEQEQTMRS</sequence>
<dbReference type="Proteomes" id="UP001597399">
    <property type="component" value="Unassembled WGS sequence"/>
</dbReference>
<accession>A0ABW5SAA9</accession>
<dbReference type="InterPro" id="IPR003593">
    <property type="entry name" value="AAA+_ATPase"/>
</dbReference>
<feature type="domain" description="ABC transporter" evidence="4">
    <location>
        <begin position="4"/>
        <end position="235"/>
    </location>
</feature>
<dbReference type="InterPro" id="IPR027417">
    <property type="entry name" value="P-loop_NTPase"/>
</dbReference>
<dbReference type="InterPro" id="IPR003439">
    <property type="entry name" value="ABC_transporter-like_ATP-bd"/>
</dbReference>
<dbReference type="SUPFAM" id="SSF52540">
    <property type="entry name" value="P-loop containing nucleoside triphosphate hydrolases"/>
    <property type="match status" value="1"/>
</dbReference>
<dbReference type="RefSeq" id="WP_253060558.1">
    <property type="nucleotide sequence ID" value="NZ_JAMXWM010000006.1"/>
</dbReference>
<keyword evidence="2" id="KW-0547">Nucleotide-binding</keyword>
<keyword evidence="6" id="KW-1185">Reference proteome</keyword>
<organism evidence="5 6">
    <name type="scientific">Sporolactobacillus shoreicorticis</name>
    <dbReference type="NCBI Taxonomy" id="1923877"/>
    <lineage>
        <taxon>Bacteria</taxon>
        <taxon>Bacillati</taxon>
        <taxon>Bacillota</taxon>
        <taxon>Bacilli</taxon>
        <taxon>Bacillales</taxon>
        <taxon>Sporolactobacillaceae</taxon>
        <taxon>Sporolactobacillus</taxon>
    </lineage>
</organism>